<organism evidence="3 4">
    <name type="scientific">Pandoraea commovens</name>
    <dbReference type="NCBI Taxonomy" id="2508289"/>
    <lineage>
        <taxon>Bacteria</taxon>
        <taxon>Pseudomonadati</taxon>
        <taxon>Pseudomonadota</taxon>
        <taxon>Betaproteobacteria</taxon>
        <taxon>Burkholderiales</taxon>
        <taxon>Burkholderiaceae</taxon>
        <taxon>Pandoraea</taxon>
    </lineage>
</organism>
<dbReference type="EMBL" id="CP102780">
    <property type="protein sequence ID" value="UVA79553.1"/>
    <property type="molecule type" value="Genomic_DNA"/>
</dbReference>
<name>A0ABY5QI74_9BURK</name>
<dbReference type="PIRSF" id="PIRSF000977">
    <property type="entry name" value="Exodeoxyribonuclease_I"/>
    <property type="match status" value="1"/>
</dbReference>
<feature type="domain" description="ExoI SH3-like" evidence="1">
    <location>
        <begin position="194"/>
        <end position="332"/>
    </location>
</feature>
<dbReference type="PROSITE" id="PS51785">
    <property type="entry name" value="EXOI_C"/>
    <property type="match status" value="1"/>
</dbReference>
<dbReference type="Pfam" id="PF00929">
    <property type="entry name" value="RNase_T"/>
    <property type="match status" value="1"/>
</dbReference>
<dbReference type="InterPro" id="IPR013520">
    <property type="entry name" value="Ribonucl_H"/>
</dbReference>
<evidence type="ECO:0000259" key="2">
    <source>
        <dbReference type="PROSITE" id="PS51785"/>
    </source>
</evidence>
<evidence type="ECO:0000313" key="4">
    <source>
        <dbReference type="Proteomes" id="UP001058980"/>
    </source>
</evidence>
<dbReference type="RefSeq" id="WP_257958943.1">
    <property type="nucleotide sequence ID" value="NZ_CP102780.1"/>
</dbReference>
<sequence>MSFVFYDTETTGLSTRFDQIVHFAAIKTDAELREVDRYEVRSRLRAHVLPHPEAMCVSGIGIHQLLNPSLPSHYEMACEIKAKLDAWTPSIFAGYNSIRFDEELLRQTLFQTLHPVYLTSLRGNGRADVMGLVLSAVASAPHCLVVPTDASGRRSFKLADIARANGIVHSKVHHAMSDVEAALELCRRLREAAPDAWQSFVRFSNKAAVAHFVDGEDAFVLTEFFGGNSYTSPVVLLGQQSGMVNGRLCLILGASTRGILSASVDELGELLFEKPSPIRRIRTNSAPVLAPLYEFEDGRFDMDIDDIEALAREVRADTALCARLISVFESRDKQWPASAHVEGRIYDGFPSPSDEGIMERFHQVGWEERVRLLDRIADERFRILGERLVYHEAPQELRPDQRHRVLSGFTFKTGDSPDGPLSREGAIAYIDEMRGKAPAHHLALLDDYRAYLVQIGSTGVS</sequence>
<dbReference type="InterPro" id="IPR036397">
    <property type="entry name" value="RNaseH_sf"/>
</dbReference>
<dbReference type="Gene3D" id="1.20.1280.70">
    <property type="entry name" value="Exonuclease ExoI, domain 3"/>
    <property type="match status" value="1"/>
</dbReference>
<accession>A0ABY5QI74</accession>
<dbReference type="SMART" id="SM00479">
    <property type="entry name" value="EXOIII"/>
    <property type="match status" value="1"/>
</dbReference>
<dbReference type="PANTHER" id="PTHR30231">
    <property type="entry name" value="DNA POLYMERASE III SUBUNIT EPSILON"/>
    <property type="match status" value="1"/>
</dbReference>
<dbReference type="GO" id="GO:0004527">
    <property type="term" value="F:exonuclease activity"/>
    <property type="evidence" value="ECO:0007669"/>
    <property type="project" value="UniProtKB-KW"/>
</dbReference>
<keyword evidence="3" id="KW-0378">Hydrolase</keyword>
<dbReference type="InterPro" id="IPR012337">
    <property type="entry name" value="RNaseH-like_sf"/>
</dbReference>
<protein>
    <submittedName>
        <fullName evidence="3">Exonuclease domain-containing protein</fullName>
    </submittedName>
</protein>
<dbReference type="PANTHER" id="PTHR30231:SF41">
    <property type="entry name" value="DNA POLYMERASE III SUBUNIT EPSILON"/>
    <property type="match status" value="1"/>
</dbReference>
<dbReference type="InterPro" id="IPR038649">
    <property type="entry name" value="EXOI_SH3_sf"/>
</dbReference>
<reference evidence="3" key="1">
    <citation type="submission" date="2022-08" db="EMBL/GenBank/DDBJ databases">
        <title>Multi-unit outbreak of Pandoraea commovens among non-cystic fibrosis intensive care patients from 2019 to 2021 in Berlin, Germany.</title>
        <authorList>
            <person name="Menzel P."/>
        </authorList>
    </citation>
    <scope>NUCLEOTIDE SEQUENCE</scope>
    <source>
        <strain evidence="3">LB-19-202-79</strain>
    </source>
</reference>
<dbReference type="Proteomes" id="UP001058980">
    <property type="component" value="Chromosome"/>
</dbReference>
<dbReference type="InterPro" id="IPR034747">
    <property type="entry name" value="EXOI_SH3"/>
</dbReference>
<dbReference type="InterPro" id="IPR023607">
    <property type="entry name" value="Exodeoxyribonuclease_I"/>
</dbReference>
<dbReference type="Gene3D" id="3.30.420.10">
    <property type="entry name" value="Ribonuclease H-like superfamily/Ribonuclease H"/>
    <property type="match status" value="1"/>
</dbReference>
<dbReference type="Gene3D" id="3.30.1520.20">
    <property type="entry name" value="Exonuclease ExoI, domain 2"/>
    <property type="match status" value="1"/>
</dbReference>
<dbReference type="InterPro" id="IPR058561">
    <property type="entry name" value="Exonuc_1_C"/>
</dbReference>
<keyword evidence="4" id="KW-1185">Reference proteome</keyword>
<evidence type="ECO:0000259" key="1">
    <source>
        <dbReference type="PROSITE" id="PS51784"/>
    </source>
</evidence>
<dbReference type="SUPFAM" id="SSF53098">
    <property type="entry name" value="Ribonuclease H-like"/>
    <property type="match status" value="1"/>
</dbReference>
<proteinExistence type="predicted"/>
<keyword evidence="3" id="KW-0269">Exonuclease</keyword>
<dbReference type="PROSITE" id="PS51784">
    <property type="entry name" value="EXOI_SH3"/>
    <property type="match status" value="1"/>
</dbReference>
<keyword evidence="3" id="KW-0540">Nuclease</keyword>
<gene>
    <name evidence="3" type="ORF">NTU39_00450</name>
</gene>
<feature type="domain" description="ExoI C-terminal" evidence="2">
    <location>
        <begin position="337"/>
        <end position="456"/>
    </location>
</feature>
<evidence type="ECO:0000313" key="3">
    <source>
        <dbReference type="EMBL" id="UVA79553.1"/>
    </source>
</evidence>